<dbReference type="Gene3D" id="3.40.50.80">
    <property type="entry name" value="Nucleotide-binding domain of ferredoxin-NADP reductase (FNR) module"/>
    <property type="match status" value="1"/>
</dbReference>
<evidence type="ECO:0000313" key="9">
    <source>
        <dbReference type="Proteomes" id="UP000214610"/>
    </source>
</evidence>
<comment type="caution">
    <text evidence="8">The sequence shown here is derived from an EMBL/GenBank/DDBJ whole genome shotgun (WGS) entry which is preliminary data.</text>
</comment>
<keyword evidence="3 6" id="KW-1133">Transmembrane helix</keyword>
<evidence type="ECO:0000313" key="8">
    <source>
        <dbReference type="EMBL" id="OXE47628.1"/>
    </source>
</evidence>
<feature type="transmembrane region" description="Helical" evidence="6">
    <location>
        <begin position="37"/>
        <end position="59"/>
    </location>
</feature>
<dbReference type="Pfam" id="PF01794">
    <property type="entry name" value="Ferric_reduct"/>
    <property type="match status" value="1"/>
</dbReference>
<protein>
    <recommendedName>
        <fullName evidence="7">FAD-binding FR-type domain-containing protein</fullName>
    </recommendedName>
</protein>
<dbReference type="SUPFAM" id="SSF52343">
    <property type="entry name" value="Ferredoxin reductase-like, C-terminal NADP-linked domain"/>
    <property type="match status" value="1"/>
</dbReference>
<name>A0A227KI77_9BURK</name>
<feature type="transmembrane region" description="Helical" evidence="6">
    <location>
        <begin position="187"/>
        <end position="210"/>
    </location>
</feature>
<dbReference type="InterPro" id="IPR017938">
    <property type="entry name" value="Riboflavin_synthase-like_b-brl"/>
</dbReference>
<evidence type="ECO:0000256" key="2">
    <source>
        <dbReference type="ARBA" id="ARBA00022692"/>
    </source>
</evidence>
<dbReference type="InterPro" id="IPR013112">
    <property type="entry name" value="FAD-bd_8"/>
</dbReference>
<evidence type="ECO:0000256" key="4">
    <source>
        <dbReference type="ARBA" id="ARBA00023002"/>
    </source>
</evidence>
<dbReference type="PROSITE" id="PS51384">
    <property type="entry name" value="FAD_FR"/>
    <property type="match status" value="1"/>
</dbReference>
<dbReference type="AlphaFoldDB" id="A0A227KI77"/>
<dbReference type="PANTHER" id="PTHR11972">
    <property type="entry name" value="NADPH OXIDASE"/>
    <property type="match status" value="1"/>
</dbReference>
<comment type="subcellular location">
    <subcellularLocation>
        <location evidence="1">Membrane</location>
        <topology evidence="1">Multi-pass membrane protein</topology>
    </subcellularLocation>
</comment>
<dbReference type="EMBL" id="NHMP01000004">
    <property type="protein sequence ID" value="OXE47628.1"/>
    <property type="molecule type" value="Genomic_DNA"/>
</dbReference>
<keyword evidence="9" id="KW-1185">Reference proteome</keyword>
<dbReference type="RefSeq" id="WP_066595038.1">
    <property type="nucleotide sequence ID" value="NZ_CAJTBZ010000041.1"/>
</dbReference>
<feature type="transmembrane region" description="Helical" evidence="6">
    <location>
        <begin position="71"/>
        <end position="92"/>
    </location>
</feature>
<gene>
    <name evidence="8" type="ORF">ADH67_07495</name>
</gene>
<dbReference type="InterPro" id="IPR017927">
    <property type="entry name" value="FAD-bd_FR_type"/>
</dbReference>
<evidence type="ECO:0000259" key="7">
    <source>
        <dbReference type="PROSITE" id="PS51384"/>
    </source>
</evidence>
<dbReference type="Gene3D" id="2.40.30.10">
    <property type="entry name" value="Translation factors"/>
    <property type="match status" value="1"/>
</dbReference>
<dbReference type="InterPro" id="IPR013130">
    <property type="entry name" value="Fe3_Rdtase_TM_dom"/>
</dbReference>
<dbReference type="Pfam" id="PF08022">
    <property type="entry name" value="FAD_binding_8"/>
    <property type="match status" value="1"/>
</dbReference>
<dbReference type="GeneID" id="78362648"/>
<keyword evidence="2 6" id="KW-0812">Transmembrane</keyword>
<dbReference type="GO" id="GO:0005886">
    <property type="term" value="C:plasma membrane"/>
    <property type="evidence" value="ECO:0007669"/>
    <property type="project" value="TreeGrafter"/>
</dbReference>
<evidence type="ECO:0000256" key="6">
    <source>
        <dbReference type="SAM" id="Phobius"/>
    </source>
</evidence>
<feature type="transmembrane region" description="Helical" evidence="6">
    <location>
        <begin position="135"/>
        <end position="151"/>
    </location>
</feature>
<dbReference type="GO" id="GO:0016491">
    <property type="term" value="F:oxidoreductase activity"/>
    <property type="evidence" value="ECO:0007669"/>
    <property type="project" value="UniProtKB-KW"/>
</dbReference>
<keyword evidence="4" id="KW-0560">Oxidoreductase</keyword>
<proteinExistence type="predicted"/>
<feature type="domain" description="FAD-binding FR-type" evidence="7">
    <location>
        <begin position="217"/>
        <end position="311"/>
    </location>
</feature>
<dbReference type="InterPro" id="IPR039261">
    <property type="entry name" value="FNR_nucleotide-bd"/>
</dbReference>
<reference evidence="9" key="1">
    <citation type="submission" date="2017-05" db="EMBL/GenBank/DDBJ databases">
        <title>Improved OligoMM genomes.</title>
        <authorList>
            <person name="Garzetti D."/>
        </authorList>
    </citation>
    <scope>NUCLEOTIDE SEQUENCE [LARGE SCALE GENOMIC DNA]</scope>
    <source>
        <strain evidence="9">YL45</strain>
    </source>
</reference>
<evidence type="ECO:0000256" key="1">
    <source>
        <dbReference type="ARBA" id="ARBA00004141"/>
    </source>
</evidence>
<keyword evidence="5 6" id="KW-0472">Membrane</keyword>
<dbReference type="SUPFAM" id="SSF63380">
    <property type="entry name" value="Riboflavin synthase domain-like"/>
    <property type="match status" value="1"/>
</dbReference>
<organism evidence="8 9">
    <name type="scientific">Turicimonas muris</name>
    <dbReference type="NCBI Taxonomy" id="1796652"/>
    <lineage>
        <taxon>Bacteria</taxon>
        <taxon>Pseudomonadati</taxon>
        <taxon>Pseudomonadota</taxon>
        <taxon>Betaproteobacteria</taxon>
        <taxon>Burkholderiales</taxon>
        <taxon>Sutterellaceae</taxon>
        <taxon>Turicimonas</taxon>
    </lineage>
</organism>
<evidence type="ECO:0000256" key="3">
    <source>
        <dbReference type="ARBA" id="ARBA00022989"/>
    </source>
</evidence>
<feature type="transmembrane region" description="Helical" evidence="6">
    <location>
        <begin position="163"/>
        <end position="181"/>
    </location>
</feature>
<evidence type="ECO:0000256" key="5">
    <source>
        <dbReference type="ARBA" id="ARBA00023136"/>
    </source>
</evidence>
<dbReference type="InterPro" id="IPR050369">
    <property type="entry name" value="RBOH/FRE"/>
</dbReference>
<dbReference type="Proteomes" id="UP000214610">
    <property type="component" value="Unassembled WGS sequence"/>
</dbReference>
<accession>A0A227KI77</accession>
<sequence length="429" mass="49381">MILTSILTISLFIFWILGLWCFPPNFDARSYTHEIFYITGAIAWLWMTICLVIAARPSWIEKVFRSPLDRLYVFHKWLGFAAVAMAFVHYFVKDIFGPILRLIWTLPKPPKKEMLADPAFWDLVWSMSRTVAKESSVWLTWIALILVLLCLTKKIPYKRWLKIHSVFAWVFIFLSLHSLRLMKVSDFYMPFGLSIVAITVVGLWASINLLRKGPGWQKKMKAHVTSISEVGSDCIRLEMKTPLGKEVLPGQFLFVHLPGDEGHPFSIAEFSDDEVILWIKKSGDFTNFLLERLHTGDIFEVEGPWGEFIPIFSKEPQSWCAAGIGIAPFNAWLKAAAKNKHGSITLFWTVKDQRTAPFVEAVRKEAEEADVPLMLIDKSQARLTVKQIMQGKPEFVAFCGLALLQKQLRNENYSKNLIIKHEVFNWRDI</sequence>
<dbReference type="PANTHER" id="PTHR11972:SF69">
    <property type="entry name" value="FERRIC REDUCTION OXIDASE 6-RELATED"/>
    <property type="match status" value="1"/>
</dbReference>